<keyword evidence="2" id="KW-1185">Reference proteome</keyword>
<dbReference type="InterPro" id="IPR027417">
    <property type="entry name" value="P-loop_NTPase"/>
</dbReference>
<dbReference type="SUPFAM" id="SSF52540">
    <property type="entry name" value="P-loop containing nucleoside triphosphate hydrolases"/>
    <property type="match status" value="1"/>
</dbReference>
<accession>A0A0C5V2F1</accession>
<sequence>MENSPSLPLTVNADKILGHLTEIRDHINRGGKYVECGYQSWRHLSWYKDILQTDVKVIHLHRNPMSTACLWLQKGAFLRLSEMELFNPFGAEAKLPEYRSKWHRLSPIEKNLYFWAEVQAQAKEYKASWPDEDWFDLPYSQLLNSRTLQKLGHFLDCKVNLHPSNLMVDNQLMELEEIPIDDSVLKAHPGILSLAEELGYKISSQQNELQMRVGI</sequence>
<evidence type="ECO:0008006" key="3">
    <source>
        <dbReference type="Google" id="ProtNLM"/>
    </source>
</evidence>
<dbReference type="AlphaFoldDB" id="A0A0C5V2F1"/>
<evidence type="ECO:0000313" key="2">
    <source>
        <dbReference type="Proteomes" id="UP000032266"/>
    </source>
</evidence>
<dbReference type="KEGG" id="gsn:YC6258_01627"/>
<dbReference type="Gene3D" id="3.40.50.300">
    <property type="entry name" value="P-loop containing nucleotide triphosphate hydrolases"/>
    <property type="match status" value="1"/>
</dbReference>
<proteinExistence type="predicted"/>
<organism evidence="1 2">
    <name type="scientific">Gynuella sunshinyii YC6258</name>
    <dbReference type="NCBI Taxonomy" id="1445510"/>
    <lineage>
        <taxon>Bacteria</taxon>
        <taxon>Pseudomonadati</taxon>
        <taxon>Pseudomonadota</taxon>
        <taxon>Gammaproteobacteria</taxon>
        <taxon>Oceanospirillales</taxon>
        <taxon>Saccharospirillaceae</taxon>
        <taxon>Gynuella</taxon>
    </lineage>
</organism>
<dbReference type="HOGENOM" id="CLU_1281700_0_0_6"/>
<evidence type="ECO:0000313" key="1">
    <source>
        <dbReference type="EMBL" id="AJQ93675.1"/>
    </source>
</evidence>
<gene>
    <name evidence="1" type="ORF">YC6258_01627</name>
</gene>
<protein>
    <recommendedName>
        <fullName evidence="3">Sulfotransferase family</fullName>
    </recommendedName>
</protein>
<reference evidence="1 2" key="1">
    <citation type="submission" date="2014-01" db="EMBL/GenBank/DDBJ databases">
        <title>Full genme sequencing of cellulolytic bacterium Gynuella sunshinyii YC6258T gen. nov., sp. nov.</title>
        <authorList>
            <person name="Khan H."/>
            <person name="Chung E.J."/>
            <person name="Chung Y.R."/>
        </authorList>
    </citation>
    <scope>NUCLEOTIDE SEQUENCE [LARGE SCALE GENOMIC DNA]</scope>
    <source>
        <strain evidence="1 2">YC6258</strain>
    </source>
</reference>
<dbReference type="Proteomes" id="UP000032266">
    <property type="component" value="Chromosome"/>
</dbReference>
<name>A0A0C5V2F1_9GAMM</name>
<dbReference type="EMBL" id="CP007142">
    <property type="protein sequence ID" value="AJQ93675.1"/>
    <property type="molecule type" value="Genomic_DNA"/>
</dbReference>